<accession>A0A0B1ZJB1</accession>
<dbReference type="InterPro" id="IPR038607">
    <property type="entry name" value="PhoD-like_sf"/>
</dbReference>
<dbReference type="InterPro" id="IPR029052">
    <property type="entry name" value="Metallo-depent_PP-like"/>
</dbReference>
<dbReference type="PANTHER" id="PTHR43606">
    <property type="entry name" value="PHOSPHATASE, PUTATIVE (AFU_ORTHOLOGUE AFUA_6G08710)-RELATED"/>
    <property type="match status" value="1"/>
</dbReference>
<feature type="signal peptide" evidence="1">
    <location>
        <begin position="1"/>
        <end position="34"/>
    </location>
</feature>
<feature type="domain" description="PhoD-like phosphatase metallophosphatase" evidence="2">
    <location>
        <begin position="143"/>
        <end position="542"/>
    </location>
</feature>
<dbReference type="PANTHER" id="PTHR43606:SF7">
    <property type="entry name" value="PHOSPHATASE, PUTATIVE (AFU_ORTHOLOGUE AFUA_6G08710)-RELATED"/>
    <property type="match status" value="1"/>
</dbReference>
<dbReference type="InterPro" id="IPR018946">
    <property type="entry name" value="PhoD-like_MPP"/>
</dbReference>
<gene>
    <name evidence="4" type="ORF">LK12_20130</name>
</gene>
<feature type="chain" id="PRO_5002068939" evidence="1">
    <location>
        <begin position="35"/>
        <end position="577"/>
    </location>
</feature>
<dbReference type="AlphaFoldDB" id="A0A0B1ZJB1"/>
<evidence type="ECO:0000259" key="2">
    <source>
        <dbReference type="Pfam" id="PF09423"/>
    </source>
</evidence>
<feature type="domain" description="Phospholipase D N-terminal" evidence="3">
    <location>
        <begin position="45"/>
        <end position="131"/>
    </location>
</feature>
<comment type="caution">
    <text evidence="4">The sequence shown here is derived from an EMBL/GenBank/DDBJ whole genome shotgun (WGS) entry which is preliminary data.</text>
</comment>
<name>A0A0B1ZJB1_9SPHN</name>
<dbReference type="SUPFAM" id="SSF56300">
    <property type="entry name" value="Metallo-dependent phosphatases"/>
    <property type="match status" value="1"/>
</dbReference>
<dbReference type="OrthoDB" id="327733at2"/>
<reference evidence="4 5" key="1">
    <citation type="submission" date="2014-10" db="EMBL/GenBank/DDBJ databases">
        <title>Genome sequence of Novosphingobium malaysiense MUSC 273(T).</title>
        <authorList>
            <person name="Lee L.-H."/>
        </authorList>
    </citation>
    <scope>NUCLEOTIDE SEQUENCE [LARGE SCALE GENOMIC DNA]</scope>
    <source>
        <strain evidence="4 5">MUSC 273</strain>
    </source>
</reference>
<proteinExistence type="predicted"/>
<dbReference type="Pfam" id="PF16655">
    <property type="entry name" value="PhoD_N"/>
    <property type="match status" value="1"/>
</dbReference>
<dbReference type="STRING" id="1348853.LK12_20130"/>
<dbReference type="Gene3D" id="2.60.40.380">
    <property type="entry name" value="Purple acid phosphatase-like, N-terminal"/>
    <property type="match status" value="1"/>
</dbReference>
<keyword evidence="1" id="KW-0732">Signal</keyword>
<dbReference type="EMBL" id="JTDI01000007">
    <property type="protein sequence ID" value="KHK89437.1"/>
    <property type="molecule type" value="Genomic_DNA"/>
</dbReference>
<sequence>MTRPLRQPEVSRRALLAGMAGSAAFLAMPSAVLAQAIAPNPIFRHGVASGDPDATSVVLWTRLSSDAPVEGTWELSTTPDFAEVAKTGPFSTGADRDYTVKVLAEGLEPGGIYYYRFRVGDALSVLGRARTLPEGQLDRLGIALMSCSNYAFGFFNAYDAIARDADVDFVLHTGDYIYEYGGKDGWGADVARRIGRVHDPLHDIVSLTDYRTRHAQYKTDAGAQAMHANHTLLACWDDHESANNPWVGGAQNHDPATQGDWATRRAASIRAYFEWMPVREPEWLKVKGRTRMQFWRGYSFGDLATLHTIETRHTARARQIDYMDYADTITDAASAERFKKEVLGAPDRPILSAECEADLSAALTRSVEQGQPWRIIGCPMVIARVEVPDVVKLGLVPDPSEKLAKARTKEELAKLAYDPAVAFAWKGKYNLPDYTDAWGGYPWARERLYDLSRKAGAGDLVFLSGDSHSFWINDLADDEGRPAGIEFGTAGISSPGDFISSGFGEATSRALDKAYAEHIPEVTWTDNMHQGYVRVEFERERGMATFVGVDTVLTPSYRTLVLRRAPFERQGKEVALI</sequence>
<dbReference type="CDD" id="cd07389">
    <property type="entry name" value="MPP_PhoD"/>
    <property type="match status" value="1"/>
</dbReference>
<evidence type="ECO:0000259" key="3">
    <source>
        <dbReference type="Pfam" id="PF16655"/>
    </source>
</evidence>
<dbReference type="PROSITE" id="PS51318">
    <property type="entry name" value="TAT"/>
    <property type="match status" value="1"/>
</dbReference>
<dbReference type="RefSeq" id="WP_039288257.1">
    <property type="nucleotide sequence ID" value="NZ_JTDI01000007.1"/>
</dbReference>
<dbReference type="Pfam" id="PF09423">
    <property type="entry name" value="PhoD"/>
    <property type="match status" value="1"/>
</dbReference>
<keyword evidence="5" id="KW-1185">Reference proteome</keyword>
<organism evidence="4 5">
    <name type="scientific">Novosphingobium malaysiense</name>
    <dbReference type="NCBI Taxonomy" id="1348853"/>
    <lineage>
        <taxon>Bacteria</taxon>
        <taxon>Pseudomonadati</taxon>
        <taxon>Pseudomonadota</taxon>
        <taxon>Alphaproteobacteria</taxon>
        <taxon>Sphingomonadales</taxon>
        <taxon>Sphingomonadaceae</taxon>
        <taxon>Novosphingobium</taxon>
    </lineage>
</organism>
<evidence type="ECO:0000256" key="1">
    <source>
        <dbReference type="SAM" id="SignalP"/>
    </source>
</evidence>
<dbReference type="Gene3D" id="3.60.21.70">
    <property type="entry name" value="PhoD-like phosphatase"/>
    <property type="match status" value="1"/>
</dbReference>
<evidence type="ECO:0000313" key="4">
    <source>
        <dbReference type="EMBL" id="KHK89437.1"/>
    </source>
</evidence>
<protein>
    <submittedName>
        <fullName evidence="4">Alkaline phosphatase</fullName>
    </submittedName>
</protein>
<dbReference type="InterPro" id="IPR032093">
    <property type="entry name" value="PhoD_N"/>
</dbReference>
<evidence type="ECO:0000313" key="5">
    <source>
        <dbReference type="Proteomes" id="UP000031057"/>
    </source>
</evidence>
<dbReference type="Proteomes" id="UP000031057">
    <property type="component" value="Unassembled WGS sequence"/>
</dbReference>
<dbReference type="InterPro" id="IPR006311">
    <property type="entry name" value="TAT_signal"/>
</dbReference>
<dbReference type="InterPro" id="IPR052900">
    <property type="entry name" value="Phospholipid_Metab_Enz"/>
</dbReference>